<dbReference type="PATRIC" id="fig|722438.3.peg.637"/>
<dbReference type="Proteomes" id="UP000007756">
    <property type="component" value="Chromosome"/>
</dbReference>
<dbReference type="EC" id="2.7.1.48" evidence="5 16"/>
<dbReference type="GeneID" id="66608756"/>
<dbReference type="eggNOG" id="COG0572">
    <property type="taxonomic scope" value="Bacteria"/>
</dbReference>
<evidence type="ECO:0000256" key="15">
    <source>
        <dbReference type="ARBA" id="ARBA00048909"/>
    </source>
</evidence>
<sequence>MDSKKGILVAIGGGSCSGKTTIADMIYQLLRKKLKVAILPQDNYYKPYKNKSMAQRKAINFDHPDAFDWKLLWSHLDNLLMGKTVAVPMYDYVNYTRKKETIEIGPLNVVILEGLMPWFDERIAKLCKLKIFVEATGEERLIRRIERDWERGRDVASIIKQWREAVSPMYEIFVEKMKQKADLIIPWSERHEVSTNVLDFAIEHLFRKHVDPN</sequence>
<dbReference type="GO" id="GO:0043771">
    <property type="term" value="F:cytidine kinase activity"/>
    <property type="evidence" value="ECO:0007669"/>
    <property type="project" value="RHEA"/>
</dbReference>
<dbReference type="AlphaFoldDB" id="A0A0H3DM37"/>
<dbReference type="NCBIfam" id="NF004018">
    <property type="entry name" value="PRK05480.1"/>
    <property type="match status" value="1"/>
</dbReference>
<dbReference type="InterPro" id="IPR000764">
    <property type="entry name" value="Uridine_kinase-like"/>
</dbReference>
<dbReference type="InterPro" id="IPR027417">
    <property type="entry name" value="P-loop_NTPase"/>
</dbReference>
<keyword evidence="9 16" id="KW-0547">Nucleotide-binding</keyword>
<comment type="pathway">
    <text evidence="2 16 17">Pyrimidine metabolism; UMP biosynthesis via salvage pathway; UMP from uridine: step 1/1.</text>
</comment>
<evidence type="ECO:0000256" key="9">
    <source>
        <dbReference type="ARBA" id="ARBA00022741"/>
    </source>
</evidence>
<evidence type="ECO:0000256" key="8">
    <source>
        <dbReference type="ARBA" id="ARBA00022679"/>
    </source>
</evidence>
<comment type="similarity">
    <text evidence="4 16 17">Belongs to the uridine kinase family.</text>
</comment>
<evidence type="ECO:0000256" key="3">
    <source>
        <dbReference type="ARBA" id="ARBA00004784"/>
    </source>
</evidence>
<dbReference type="KEGG" id="mpj:MPNE_0662"/>
<feature type="domain" description="Phosphoribulokinase/uridine kinase" evidence="18">
    <location>
        <begin position="9"/>
        <end position="191"/>
    </location>
</feature>
<comment type="pathway">
    <text evidence="3 16 17">Pyrimidine metabolism; CTP biosynthesis via salvage pathway; CTP from cytidine: step 1/3.</text>
</comment>
<dbReference type="PRINTS" id="PR00988">
    <property type="entry name" value="URIDINKINASE"/>
</dbReference>
<feature type="binding site" evidence="16">
    <location>
        <begin position="13"/>
        <end position="20"/>
    </location>
    <ligand>
        <name>ATP</name>
        <dbReference type="ChEBI" id="CHEBI:30616"/>
    </ligand>
</feature>
<evidence type="ECO:0000256" key="11">
    <source>
        <dbReference type="ARBA" id="ARBA00022840"/>
    </source>
</evidence>
<evidence type="ECO:0000256" key="12">
    <source>
        <dbReference type="ARBA" id="ARBA00030641"/>
    </source>
</evidence>
<evidence type="ECO:0000256" key="7">
    <source>
        <dbReference type="ARBA" id="ARBA00022490"/>
    </source>
</evidence>
<dbReference type="HOGENOM" id="CLU_021278_1_2_14"/>
<evidence type="ECO:0000256" key="2">
    <source>
        <dbReference type="ARBA" id="ARBA00004690"/>
    </source>
</evidence>
<evidence type="ECO:0000256" key="14">
    <source>
        <dbReference type="ARBA" id="ARBA00047436"/>
    </source>
</evidence>
<name>A0A0H3DM37_MYCPB</name>
<evidence type="ECO:0000256" key="17">
    <source>
        <dbReference type="RuleBase" id="RU003825"/>
    </source>
</evidence>
<evidence type="ECO:0000256" key="6">
    <source>
        <dbReference type="ARBA" id="ARBA00021478"/>
    </source>
</evidence>
<dbReference type="STRING" id="722438.F539_03175"/>
<dbReference type="UniPathway" id="UPA00579">
    <property type="reaction ID" value="UER00640"/>
</dbReference>
<dbReference type="GO" id="GO:0044211">
    <property type="term" value="P:CTP salvage"/>
    <property type="evidence" value="ECO:0007669"/>
    <property type="project" value="UniProtKB-UniRule"/>
</dbReference>
<evidence type="ECO:0000256" key="1">
    <source>
        <dbReference type="ARBA" id="ARBA00004496"/>
    </source>
</evidence>
<dbReference type="PANTHER" id="PTHR10285">
    <property type="entry name" value="URIDINE KINASE"/>
    <property type="match status" value="1"/>
</dbReference>
<dbReference type="EMBL" id="CP002077">
    <property type="protein sequence ID" value="ADK86835.1"/>
    <property type="molecule type" value="Genomic_DNA"/>
</dbReference>
<proteinExistence type="inferred from homology"/>
<dbReference type="SUPFAM" id="SSF52540">
    <property type="entry name" value="P-loop containing nucleoside triphosphate hydrolases"/>
    <property type="match status" value="1"/>
</dbReference>
<evidence type="ECO:0000256" key="5">
    <source>
        <dbReference type="ARBA" id="ARBA00012137"/>
    </source>
</evidence>
<evidence type="ECO:0000256" key="13">
    <source>
        <dbReference type="ARBA" id="ARBA00031452"/>
    </source>
</evidence>
<keyword evidence="11 16" id="KW-0067">ATP-binding</keyword>
<evidence type="ECO:0000259" key="18">
    <source>
        <dbReference type="Pfam" id="PF00485"/>
    </source>
</evidence>
<evidence type="ECO:0000313" key="19">
    <source>
        <dbReference type="EMBL" id="ADK86835.1"/>
    </source>
</evidence>
<dbReference type="Gene3D" id="3.40.50.300">
    <property type="entry name" value="P-loop containing nucleotide triphosphate hydrolases"/>
    <property type="match status" value="1"/>
</dbReference>
<accession>A0A0H3DM37</accession>
<dbReference type="UniPathway" id="UPA00574">
    <property type="reaction ID" value="UER00637"/>
</dbReference>
<dbReference type="RefSeq" id="WP_010874918.1">
    <property type="nucleotide sequence ID" value="NZ_CP010546.1"/>
</dbReference>
<evidence type="ECO:0000313" key="20">
    <source>
        <dbReference type="Proteomes" id="UP000007756"/>
    </source>
</evidence>
<dbReference type="CDD" id="cd02023">
    <property type="entry name" value="UMPK"/>
    <property type="match status" value="1"/>
</dbReference>
<keyword evidence="7 16" id="KW-0963">Cytoplasm</keyword>
<protein>
    <recommendedName>
        <fullName evidence="6 16">Uridine kinase</fullName>
        <ecNumber evidence="5 16">2.7.1.48</ecNumber>
    </recommendedName>
    <alternativeName>
        <fullName evidence="12 16">Cytidine monophosphokinase</fullName>
    </alternativeName>
    <alternativeName>
        <fullName evidence="13 16">Uridine monophosphokinase</fullName>
    </alternativeName>
</protein>
<dbReference type="HAMAP" id="MF_00551">
    <property type="entry name" value="Uridine_kinase"/>
    <property type="match status" value="1"/>
</dbReference>
<dbReference type="GO" id="GO:0005524">
    <property type="term" value="F:ATP binding"/>
    <property type="evidence" value="ECO:0007669"/>
    <property type="project" value="UniProtKB-UniRule"/>
</dbReference>
<comment type="catalytic activity">
    <reaction evidence="14 17">
        <text>cytidine + ATP = CMP + ADP + H(+)</text>
        <dbReference type="Rhea" id="RHEA:24674"/>
        <dbReference type="ChEBI" id="CHEBI:15378"/>
        <dbReference type="ChEBI" id="CHEBI:17562"/>
        <dbReference type="ChEBI" id="CHEBI:30616"/>
        <dbReference type="ChEBI" id="CHEBI:60377"/>
        <dbReference type="ChEBI" id="CHEBI:456216"/>
        <dbReference type="EC" id="2.7.1.48"/>
    </reaction>
</comment>
<evidence type="ECO:0000256" key="4">
    <source>
        <dbReference type="ARBA" id="ARBA00005408"/>
    </source>
</evidence>
<dbReference type="NCBIfam" id="TIGR00235">
    <property type="entry name" value="udk"/>
    <property type="match status" value="1"/>
</dbReference>
<dbReference type="PROSITE" id="PS51257">
    <property type="entry name" value="PROKAR_LIPOPROTEIN"/>
    <property type="match status" value="1"/>
</dbReference>
<evidence type="ECO:0000256" key="10">
    <source>
        <dbReference type="ARBA" id="ARBA00022777"/>
    </source>
</evidence>
<dbReference type="PaxDb" id="722438-MPNE_0662"/>
<evidence type="ECO:0000256" key="16">
    <source>
        <dbReference type="HAMAP-Rule" id="MF_00551"/>
    </source>
</evidence>
<comment type="subcellular location">
    <subcellularLocation>
        <location evidence="1 16 17">Cytoplasm</location>
    </subcellularLocation>
</comment>
<organism evidence="19 20">
    <name type="scientific">Mycoplasmoides pneumoniae (strain ATCC 15531 / DSM 23978 / CIP 103766 / NBRC 14401 / NCTC 10119 / FH)</name>
    <name type="common">Mycoplasma pneumoniae</name>
    <dbReference type="NCBI Taxonomy" id="722438"/>
    <lineage>
        <taxon>Bacteria</taxon>
        <taxon>Bacillati</taxon>
        <taxon>Mycoplasmatota</taxon>
        <taxon>Mycoplasmoidales</taxon>
        <taxon>Mycoplasmoidaceae</taxon>
        <taxon>Mycoplasmoides</taxon>
    </lineage>
</organism>
<reference evidence="19 20" key="1">
    <citation type="journal article" date="2010" name="Appl. Environ. Microbiol.">
        <title>Targeted chromosomal knockouts in Mycoplasma pneumoniae.</title>
        <authorList>
            <person name="Krishnakumar R."/>
            <person name="Assad-Garcia N."/>
            <person name="Benders G.A."/>
            <person name="Phan Q."/>
            <person name="Montague M.G."/>
            <person name="Glass J.I."/>
        </authorList>
    </citation>
    <scope>NUCLEOTIDE SEQUENCE [LARGE SCALE GENOMIC DNA]</scope>
    <source>
        <strain evidence="20">ATCC 15531 / DSM 22911 / NBRC 14401 / NCTC 10119 / FH</strain>
    </source>
</reference>
<dbReference type="GO" id="GO:0005737">
    <property type="term" value="C:cytoplasm"/>
    <property type="evidence" value="ECO:0007669"/>
    <property type="project" value="UniProtKB-SubCell"/>
</dbReference>
<keyword evidence="8 16" id="KW-0808">Transferase</keyword>
<dbReference type="GO" id="GO:0044206">
    <property type="term" value="P:UMP salvage"/>
    <property type="evidence" value="ECO:0007669"/>
    <property type="project" value="UniProtKB-UniRule"/>
</dbReference>
<dbReference type="GO" id="GO:0004849">
    <property type="term" value="F:uridine kinase activity"/>
    <property type="evidence" value="ECO:0007669"/>
    <property type="project" value="UniProtKB-UniRule"/>
</dbReference>
<dbReference type="SMR" id="A0A0H3DM37"/>
<dbReference type="InterPro" id="IPR026008">
    <property type="entry name" value="Uridine_kinase"/>
</dbReference>
<gene>
    <name evidence="16 19" type="primary">udk</name>
    <name evidence="19" type="ordered locus">MPNE_0662</name>
</gene>
<comment type="catalytic activity">
    <reaction evidence="15 16 17">
        <text>uridine + ATP = UMP + ADP + H(+)</text>
        <dbReference type="Rhea" id="RHEA:16825"/>
        <dbReference type="ChEBI" id="CHEBI:15378"/>
        <dbReference type="ChEBI" id="CHEBI:16704"/>
        <dbReference type="ChEBI" id="CHEBI:30616"/>
        <dbReference type="ChEBI" id="CHEBI:57865"/>
        <dbReference type="ChEBI" id="CHEBI:456216"/>
        <dbReference type="EC" id="2.7.1.48"/>
    </reaction>
</comment>
<keyword evidence="10 16" id="KW-0418">Kinase</keyword>
<dbReference type="InterPro" id="IPR006083">
    <property type="entry name" value="PRK/URK"/>
</dbReference>
<dbReference type="Pfam" id="PF00485">
    <property type="entry name" value="PRK"/>
    <property type="match status" value="1"/>
</dbReference>